<dbReference type="Gene3D" id="3.30.70.1230">
    <property type="entry name" value="Nucleotide cyclase"/>
    <property type="match status" value="2"/>
</dbReference>
<keyword evidence="6" id="KW-1185">Reference proteome</keyword>
<dbReference type="CDD" id="cd07302">
    <property type="entry name" value="CHD"/>
    <property type="match status" value="2"/>
</dbReference>
<reference evidence="6" key="1">
    <citation type="submission" date="2023-01" db="EMBL/GenBank/DDBJ databases">
        <title>Key to firefly adult light organ development and bioluminescence: homeobox transcription factors regulate luciferase expression and transportation to peroxisome.</title>
        <authorList>
            <person name="Fu X."/>
        </authorList>
    </citation>
    <scope>NUCLEOTIDE SEQUENCE [LARGE SCALE GENOMIC DNA]</scope>
</reference>
<dbReference type="GO" id="GO:0005524">
    <property type="term" value="F:ATP binding"/>
    <property type="evidence" value="ECO:0007669"/>
    <property type="project" value="UniProtKB-KW"/>
</dbReference>
<sequence>MMEGMNQNVEEEYILAMRINANREDSELWRERKLNSLQSGYGNYPLQRRKTTTKSLLPMSDDYSAKVLASLVPDEIIYNVNDYSNRSYDMCVLLGDVSGFTDLSEMYNKSGKGGPSRLTQVLNSYLGSMVQEILSHNGDILKFSGDAFLAMWKCTANSYMQDVVHAAIDSAIMIQKTLGTYETDAGVCLRVKIAIAAGSAIFSIIGDSKMSHYVVVGQPILDVKLAEKKASPGEIIMSNSAWHYVNPNEFVWETFDGHNTKIKNITPSWRPGTSNKIDKIGNVSVDLYSFVTSYIGVPESDTLSQTSSKNEDEDIENDSLVLTDLKFEDFSIRPSVNYAAKMNLKEDLRKFIIPSIMRGIDLDQPLEYLTEMRQIVIVFLNVVIDAKMDVPAQIELIDMTYRRVCALVDEMQGTVNKLSLFDKDLMFVLLFGLRGYKSELESQMGLRCASECFQALSKLNVLSTSAAVTTGMTYCGVVGHALRREYTVISLTVNKAARLMIAYPGKVTCDRETFLHSKLDAKNFILQEAKPLKGIKNAGPIYEFKEQVGIQGQIVINPFPLLGRSDHVKLYRRLLNECVESVKEKGKSKILIESECFHSILIHGDPRIGKTRMLDEFVYVTPSSIPVNRFTLIKRDEKVPYYTIHRILSMPLGLTELSTIEDKETKLKLRLQKLKSSDWFCSLNKVFNVNFEKSAAYKALSNQNKLEVLQIVIKQLCYVGFITMWVIGIDNAEYIDDESWHFIDILLDMDLVFIVLTMCTNNQFSKQAIHTFNNKKIKIIHLQPIDKWFQAGLACQILNVRAIPPELEKLIQAKSGGNPGWIESFLVSLIQAGGLQIQHMTRTDMNEIGLITPPLEMLTRLSYEEMQNLDERKSSKSSLTASYDRKDDGWNMYKLSYRDSIINLLKEKIREQYTDYATPQPVCVIAPYFKLDEVDPEFSMDVVIIKLFDSLTSYEQMLLKCSSVLGEYFPRGMLVYIMVTATPRPTALAVKKLYELRVLSCARGDFTQGDSCMIFSQHYVNPNQELLVKCYCKGLKIHDTCLDLPKYASCGFLRFRQVTFRETTYNLLTDNQKKEFHNRAIRYLEKETRRCRSCGNGYFVKVLGTRYDEGFIRKWKSQPKSKTKNKKKKRSTGGIEYKKISEDLSLEQTSSQLLSMTPRSSPRIRISDSSSLVRTHSSELFNTKHCLEFGRVYSLKHSFSLTRTFSYADFTTCQCPLILNTMYTQMLEHCKGAGRVDKMMNAMLEYSYICIISCNVPQAIRILEDAQLILAHTELKNDSNPEDVWQIPLTRAKIETLLGYAVLELGQLEDAYLCFIRALHYYGYKFPVSKMKIKLEVFLNELKQRLSMYVFPAMFVATVDGYEAEFYDNVSECLSLLYRVFIDLRMWEHAELAATWSLNKSLASDLDFFGLCTAYKNMLNISCQLGKECLTIALEVNGLFLCHRKRSSIEAHELKAVSELYGAIFSSRFLRSAIEHAIHIGYIMLRITSTIHAVQVSLKVLPLMMHALLARRRISEAVTMIQELEYYSAEVNDNSGKAWFFASCIVLQLETGYTLTPYYKCERFYQIEGDTLINIRDPDAERRFYVVMWLWCLRNDEWESALVWYRKLNKFKTALPDDSINNLITYLYLLEGLLIYIVVKINQRSNQAVTDAKREVASLISTLENASNIAKIISPRLHHMKAYLRLIESKDLPKKNILRKAKKIAEKYDNILELAWMEHSEKAWNNTLSPMFTDFWKQHCEIDNIIDYHEIDLNNSKLGLFTLPTPKYY</sequence>
<dbReference type="PANTHER" id="PTHR16305:SF28">
    <property type="entry name" value="GUANYLATE CYCLASE DOMAIN-CONTAINING PROTEIN"/>
    <property type="match status" value="1"/>
</dbReference>
<keyword evidence="3" id="KW-0456">Lyase</keyword>
<accession>A0AAN7PEH2</accession>
<protein>
    <recommendedName>
        <fullName evidence="4">Guanylate cyclase domain-containing protein</fullName>
    </recommendedName>
</protein>
<dbReference type="InterPro" id="IPR001054">
    <property type="entry name" value="A/G_cyclase"/>
</dbReference>
<evidence type="ECO:0000313" key="6">
    <source>
        <dbReference type="Proteomes" id="UP001353858"/>
    </source>
</evidence>
<dbReference type="GO" id="GO:0005737">
    <property type="term" value="C:cytoplasm"/>
    <property type="evidence" value="ECO:0007669"/>
    <property type="project" value="TreeGrafter"/>
</dbReference>
<dbReference type="PANTHER" id="PTHR16305">
    <property type="entry name" value="TESTICULAR SOLUBLE ADENYLYL CYCLASE"/>
    <property type="match status" value="1"/>
</dbReference>
<dbReference type="InterPro" id="IPR027417">
    <property type="entry name" value="P-loop_NTPase"/>
</dbReference>
<dbReference type="Proteomes" id="UP001353858">
    <property type="component" value="Unassembled WGS sequence"/>
</dbReference>
<dbReference type="GO" id="GO:0009190">
    <property type="term" value="P:cyclic nucleotide biosynthetic process"/>
    <property type="evidence" value="ECO:0007669"/>
    <property type="project" value="InterPro"/>
</dbReference>
<evidence type="ECO:0000256" key="3">
    <source>
        <dbReference type="ARBA" id="ARBA00023239"/>
    </source>
</evidence>
<dbReference type="GO" id="GO:0035556">
    <property type="term" value="P:intracellular signal transduction"/>
    <property type="evidence" value="ECO:0007669"/>
    <property type="project" value="InterPro"/>
</dbReference>
<feature type="domain" description="Guanylate cyclase" evidence="4">
    <location>
        <begin position="91"/>
        <end position="227"/>
    </location>
</feature>
<dbReference type="PROSITE" id="PS50125">
    <property type="entry name" value="GUANYLATE_CYCLASE_2"/>
    <property type="match status" value="1"/>
</dbReference>
<dbReference type="GO" id="GO:0004016">
    <property type="term" value="F:adenylate cyclase activity"/>
    <property type="evidence" value="ECO:0007669"/>
    <property type="project" value="TreeGrafter"/>
</dbReference>
<keyword evidence="2" id="KW-0067">ATP-binding</keyword>
<evidence type="ECO:0000259" key="4">
    <source>
        <dbReference type="PROSITE" id="PS50125"/>
    </source>
</evidence>
<evidence type="ECO:0000256" key="2">
    <source>
        <dbReference type="ARBA" id="ARBA00022840"/>
    </source>
</evidence>
<proteinExistence type="predicted"/>
<gene>
    <name evidence="5" type="ORF">RN001_000158</name>
</gene>
<dbReference type="SUPFAM" id="SSF55073">
    <property type="entry name" value="Nucleotide cyclase"/>
    <property type="match status" value="2"/>
</dbReference>
<organism evidence="5 6">
    <name type="scientific">Aquatica leii</name>
    <dbReference type="NCBI Taxonomy" id="1421715"/>
    <lineage>
        <taxon>Eukaryota</taxon>
        <taxon>Metazoa</taxon>
        <taxon>Ecdysozoa</taxon>
        <taxon>Arthropoda</taxon>
        <taxon>Hexapoda</taxon>
        <taxon>Insecta</taxon>
        <taxon>Pterygota</taxon>
        <taxon>Neoptera</taxon>
        <taxon>Endopterygota</taxon>
        <taxon>Coleoptera</taxon>
        <taxon>Polyphaga</taxon>
        <taxon>Elateriformia</taxon>
        <taxon>Elateroidea</taxon>
        <taxon>Lampyridae</taxon>
        <taxon>Luciolinae</taxon>
        <taxon>Aquatica</taxon>
    </lineage>
</organism>
<dbReference type="Pfam" id="PF00211">
    <property type="entry name" value="Guanylate_cyc"/>
    <property type="match status" value="1"/>
</dbReference>
<dbReference type="EMBL" id="JARPUR010000001">
    <property type="protein sequence ID" value="KAK4883887.1"/>
    <property type="molecule type" value="Genomic_DNA"/>
</dbReference>
<keyword evidence="1" id="KW-0547">Nucleotide-binding</keyword>
<evidence type="ECO:0000256" key="1">
    <source>
        <dbReference type="ARBA" id="ARBA00022741"/>
    </source>
</evidence>
<dbReference type="SUPFAM" id="SSF52540">
    <property type="entry name" value="P-loop containing nucleoside triphosphate hydrolases"/>
    <property type="match status" value="1"/>
</dbReference>
<name>A0AAN7PEH2_9COLE</name>
<dbReference type="InterPro" id="IPR029787">
    <property type="entry name" value="Nucleotide_cyclase"/>
</dbReference>
<dbReference type="FunFam" id="3.30.70.1230:FF:000017">
    <property type="entry name" value="Adenylate cyclase type 10"/>
    <property type="match status" value="1"/>
</dbReference>
<evidence type="ECO:0000313" key="5">
    <source>
        <dbReference type="EMBL" id="KAK4883887.1"/>
    </source>
</evidence>
<comment type="caution">
    <text evidence="5">The sequence shown here is derived from an EMBL/GenBank/DDBJ whole genome shotgun (WGS) entry which is preliminary data.</text>
</comment>